<dbReference type="Pfam" id="PF01083">
    <property type="entry name" value="Cutinase"/>
    <property type="match status" value="1"/>
</dbReference>
<evidence type="ECO:0000256" key="4">
    <source>
        <dbReference type="ARBA" id="ARBA00023157"/>
    </source>
</evidence>
<evidence type="ECO:0000313" key="5">
    <source>
        <dbReference type="EMBL" id="TWT26637.1"/>
    </source>
</evidence>
<keyword evidence="6" id="KW-1185">Reference proteome</keyword>
<dbReference type="PANTHER" id="PTHR33630:SF9">
    <property type="entry name" value="CUTINASE 4"/>
    <property type="match status" value="1"/>
</dbReference>
<dbReference type="SMART" id="SM01110">
    <property type="entry name" value="Cutinase"/>
    <property type="match status" value="1"/>
</dbReference>
<reference evidence="5 6" key="1">
    <citation type="submission" date="2019-08" db="EMBL/GenBank/DDBJ databases">
        <authorList>
            <person name="Lei W."/>
        </authorList>
    </citation>
    <scope>NUCLEOTIDE SEQUENCE [LARGE SCALE GENOMIC DNA]</scope>
    <source>
        <strain evidence="5 6">CCUG 58627</strain>
    </source>
</reference>
<comment type="similarity">
    <text evidence="1">Belongs to the cutinase family.</text>
</comment>
<evidence type="ECO:0000256" key="3">
    <source>
        <dbReference type="ARBA" id="ARBA00022801"/>
    </source>
</evidence>
<dbReference type="PANTHER" id="PTHR33630">
    <property type="entry name" value="CUTINASE RV1984C-RELATED-RELATED"/>
    <property type="match status" value="1"/>
</dbReference>
<protein>
    <submittedName>
        <fullName evidence="5">Cutinase family protein</fullName>
    </submittedName>
</protein>
<dbReference type="Proteomes" id="UP000320791">
    <property type="component" value="Unassembled WGS sequence"/>
</dbReference>
<evidence type="ECO:0000256" key="1">
    <source>
        <dbReference type="ARBA" id="ARBA00007534"/>
    </source>
</evidence>
<sequence length="301" mass="32325">MKKVLTILVALIVLVLITLGVVRWLVQPPQPEPPTPEPPTATQPEWCPDVEVIAAPGTWESSATDDPVHPAANPTSFMLTLTQPLQERFSPDDVKVWTVPYTAQFRNIHAMHEVSYDQSRNEGSAKAEEEMRATHGECPLTDFILVGFSQGAVFLGDIASVIGTGSADIVPAERIRGVALVADGRREAQYGQHVGNPVSGVGAEVALRPVNALIQPIVPEATMRGTRPGGFGTLNDRTVEICAPDDHICDAPLNVLNALERAEALIAANGIHAQYATNPNVIPGTTTSTWLVDWATDLINK</sequence>
<name>A0A5C5ULD7_9CORY</name>
<dbReference type="OrthoDB" id="4423762at2"/>
<dbReference type="GO" id="GO:0052689">
    <property type="term" value="F:carboxylic ester hydrolase activity"/>
    <property type="evidence" value="ECO:0007669"/>
    <property type="project" value="UniProtKB-KW"/>
</dbReference>
<dbReference type="RefSeq" id="WP_146324081.1">
    <property type="nucleotide sequence ID" value="NZ_BAABLR010000024.1"/>
</dbReference>
<comment type="caution">
    <text evidence="5">The sequence shown here is derived from an EMBL/GenBank/DDBJ whole genome shotgun (WGS) entry which is preliminary data.</text>
</comment>
<gene>
    <name evidence="5" type="ORF">FRX94_05260</name>
</gene>
<dbReference type="EMBL" id="VOHM01000008">
    <property type="protein sequence ID" value="TWT26637.1"/>
    <property type="molecule type" value="Genomic_DNA"/>
</dbReference>
<accession>A0A5C5ULD7</accession>
<keyword evidence="3" id="KW-0378">Hydrolase</keyword>
<organism evidence="5 6">
    <name type="scientific">Corynebacterium canis</name>
    <dbReference type="NCBI Taxonomy" id="679663"/>
    <lineage>
        <taxon>Bacteria</taxon>
        <taxon>Bacillati</taxon>
        <taxon>Actinomycetota</taxon>
        <taxon>Actinomycetes</taxon>
        <taxon>Mycobacteriales</taxon>
        <taxon>Corynebacteriaceae</taxon>
        <taxon>Corynebacterium</taxon>
    </lineage>
</organism>
<keyword evidence="4" id="KW-1015">Disulfide bond</keyword>
<dbReference type="InterPro" id="IPR029058">
    <property type="entry name" value="AB_hydrolase_fold"/>
</dbReference>
<evidence type="ECO:0000313" key="6">
    <source>
        <dbReference type="Proteomes" id="UP000320791"/>
    </source>
</evidence>
<proteinExistence type="inferred from homology"/>
<dbReference type="AlphaFoldDB" id="A0A5C5ULD7"/>
<dbReference type="InterPro" id="IPR000675">
    <property type="entry name" value="Cutinase/axe"/>
</dbReference>
<dbReference type="Gene3D" id="3.40.50.1820">
    <property type="entry name" value="alpha/beta hydrolase"/>
    <property type="match status" value="1"/>
</dbReference>
<dbReference type="SUPFAM" id="SSF53474">
    <property type="entry name" value="alpha/beta-Hydrolases"/>
    <property type="match status" value="1"/>
</dbReference>
<evidence type="ECO:0000256" key="2">
    <source>
        <dbReference type="ARBA" id="ARBA00022487"/>
    </source>
</evidence>
<keyword evidence="2" id="KW-0719">Serine esterase</keyword>